<dbReference type="EMBL" id="GFDF01004476">
    <property type="protein sequence ID" value="JAV09608.1"/>
    <property type="molecule type" value="Transcribed_RNA"/>
</dbReference>
<keyword evidence="5" id="KW-0436">Ligase</keyword>
<feature type="region of interest" description="Disordered" evidence="4">
    <location>
        <begin position="387"/>
        <end position="440"/>
    </location>
</feature>
<feature type="compositionally biased region" description="Polar residues" evidence="4">
    <location>
        <begin position="387"/>
        <end position="404"/>
    </location>
</feature>
<proteinExistence type="predicted"/>
<dbReference type="AlphaFoldDB" id="A0A1L8DT20"/>
<protein>
    <submittedName>
        <fullName evidence="5">Putative cul4-ring ubiquitin ligase complex</fullName>
    </submittedName>
</protein>
<dbReference type="InterPro" id="IPR015943">
    <property type="entry name" value="WD40/YVTN_repeat-like_dom_sf"/>
</dbReference>
<dbReference type="GO" id="GO:0045944">
    <property type="term" value="P:positive regulation of transcription by RNA polymerase II"/>
    <property type="evidence" value="ECO:0007669"/>
    <property type="project" value="TreeGrafter"/>
</dbReference>
<evidence type="ECO:0000313" key="5">
    <source>
        <dbReference type="EMBL" id="JAV09608.1"/>
    </source>
</evidence>
<evidence type="ECO:0000256" key="1">
    <source>
        <dbReference type="ARBA" id="ARBA00022574"/>
    </source>
</evidence>
<evidence type="ECO:0000256" key="4">
    <source>
        <dbReference type="SAM" id="MobiDB-lite"/>
    </source>
</evidence>
<dbReference type="SUPFAM" id="SSF50978">
    <property type="entry name" value="WD40 repeat-like"/>
    <property type="match status" value="1"/>
</dbReference>
<dbReference type="Pfam" id="PF00400">
    <property type="entry name" value="WD40"/>
    <property type="match status" value="3"/>
</dbReference>
<dbReference type="PANTHER" id="PTHR15574:SF39">
    <property type="entry name" value="DDB1- AND CUL4-ASSOCIATED FACTOR 6"/>
    <property type="match status" value="1"/>
</dbReference>
<dbReference type="InterPro" id="IPR045151">
    <property type="entry name" value="DCAF8"/>
</dbReference>
<sequence>MPLCAHKRTPTSVFRDISYQNQIGERIKSRLATSTKDSKAFVQNLSLYRRLQAHRGCVNTVTWNDRGNYILSGSDDQTLVVTNPFTANELVKCKTGHRANIFSAKFMPYTGDQEVVSCSGDGYVIYTVLQSTDVCNTANISEFNCHSNSTTYEVLTIPQEPRCFMSCGEDGTVRLFDLRKLSNCHKMCCKENIVIMSPSSITAMCMSPTSQNYIAVGSSDSHIRIYDRRFLSYIDFTSGGDQNTVPVKAFTIPSLEKRPFRVTSVSYSADGTQLLVSYSSDHLYLFDISRNGVDVMPLNDKVKRKMNRHENADPPPVRRLRLRGDWSDTGPNARPEREVMDNGGASTGQVRPILQATMMNRMTEVISRMLADPRTRANLSLLSHLGQQANPTNTDEQRQQNEAGPSSGAPPHPNGSKNARDHDANYTSDDDDDEKPSQQLSDTYQEDMEENINYDYLLMKFTGHRNARTMIKEASFWGDEYIMSGSDCGHVFCWERATGKLVMLMEADHHVVNFIQPHPTLPYLATSGIDYDVKIWAPFQCNDDEEIQHFDEEKAQRLMERNAVMLEETKDTITVPAAVMIRMLACIHSFRNRNRGNIARIDDEDD</sequence>
<name>A0A1L8DT20_9DIPT</name>
<reference evidence="5" key="1">
    <citation type="submission" date="2016-12" db="EMBL/GenBank/DDBJ databases">
        <title>An insight into the sialome and mialome of the sand fly, Nyssomyia neivai.</title>
        <authorList>
            <person name="Sebastian V."/>
            <person name="Goulart T.M."/>
            <person name="Oliveira W."/>
            <person name="Calvo E."/>
            <person name="Oliveira L.F."/>
            <person name="Pinto M.C."/>
            <person name="Rosselino A.M."/>
            <person name="Ribeiro J.M."/>
        </authorList>
    </citation>
    <scope>NUCLEOTIDE SEQUENCE</scope>
</reference>
<evidence type="ECO:0000256" key="3">
    <source>
        <dbReference type="PROSITE-ProRule" id="PRU00221"/>
    </source>
</evidence>
<keyword evidence="1 3" id="KW-0853">WD repeat</keyword>
<dbReference type="GO" id="GO:0016874">
    <property type="term" value="F:ligase activity"/>
    <property type="evidence" value="ECO:0007669"/>
    <property type="project" value="UniProtKB-KW"/>
</dbReference>
<dbReference type="GO" id="GO:0080008">
    <property type="term" value="C:Cul4-RING E3 ubiquitin ligase complex"/>
    <property type="evidence" value="ECO:0007669"/>
    <property type="project" value="TreeGrafter"/>
</dbReference>
<dbReference type="PANTHER" id="PTHR15574">
    <property type="entry name" value="WD REPEAT DOMAIN-CONTAINING FAMILY"/>
    <property type="match status" value="1"/>
</dbReference>
<feature type="repeat" description="WD" evidence="3">
    <location>
        <begin position="51"/>
        <end position="81"/>
    </location>
</feature>
<dbReference type="InterPro" id="IPR001680">
    <property type="entry name" value="WD40_rpt"/>
</dbReference>
<evidence type="ECO:0000256" key="2">
    <source>
        <dbReference type="ARBA" id="ARBA00022737"/>
    </source>
</evidence>
<keyword evidence="2" id="KW-0677">Repeat</keyword>
<dbReference type="SMART" id="SM00320">
    <property type="entry name" value="WD40"/>
    <property type="match status" value="7"/>
</dbReference>
<dbReference type="InterPro" id="IPR036322">
    <property type="entry name" value="WD40_repeat_dom_sf"/>
</dbReference>
<dbReference type="PROSITE" id="PS50082">
    <property type="entry name" value="WD_REPEATS_2"/>
    <property type="match status" value="1"/>
</dbReference>
<dbReference type="Gene3D" id="2.130.10.10">
    <property type="entry name" value="YVTN repeat-like/Quinoprotein amine dehydrogenase"/>
    <property type="match status" value="2"/>
</dbReference>
<accession>A0A1L8DT20</accession>
<feature type="region of interest" description="Disordered" evidence="4">
    <location>
        <begin position="308"/>
        <end position="350"/>
    </location>
</feature>
<dbReference type="GO" id="GO:0005737">
    <property type="term" value="C:cytoplasm"/>
    <property type="evidence" value="ECO:0007669"/>
    <property type="project" value="TreeGrafter"/>
</dbReference>
<organism evidence="5">
    <name type="scientific">Nyssomyia neivai</name>
    <dbReference type="NCBI Taxonomy" id="330878"/>
    <lineage>
        <taxon>Eukaryota</taxon>
        <taxon>Metazoa</taxon>
        <taxon>Ecdysozoa</taxon>
        <taxon>Arthropoda</taxon>
        <taxon>Hexapoda</taxon>
        <taxon>Insecta</taxon>
        <taxon>Pterygota</taxon>
        <taxon>Neoptera</taxon>
        <taxon>Endopterygota</taxon>
        <taxon>Diptera</taxon>
        <taxon>Nematocera</taxon>
        <taxon>Psychodoidea</taxon>
        <taxon>Psychodidae</taxon>
        <taxon>Nyssomyia</taxon>
    </lineage>
</organism>